<gene>
    <name evidence="1" type="ORF">PROQFM164_S01g001499</name>
</gene>
<evidence type="ECO:0000313" key="2">
    <source>
        <dbReference type="Proteomes" id="UP000030686"/>
    </source>
</evidence>
<dbReference type="EMBL" id="HG792015">
    <property type="protein sequence ID" value="CDM27688.1"/>
    <property type="molecule type" value="Genomic_DNA"/>
</dbReference>
<sequence length="74" mass="8274">MFRITSPSSFLFPLSSSFWSRFRNVEPGAERHPDDCEIGHVDVANSGSKHAIRWCVCDVISNVLMTSGDSVMKQ</sequence>
<dbReference type="Proteomes" id="UP000030686">
    <property type="component" value="Unassembled WGS sequence"/>
</dbReference>
<proteinExistence type="predicted"/>
<reference evidence="1" key="1">
    <citation type="journal article" date="2014" name="Nat. Commun.">
        <title>Multiple recent horizontal transfers of a large genomic region in cheese making fungi.</title>
        <authorList>
            <person name="Cheeseman K."/>
            <person name="Ropars J."/>
            <person name="Renault P."/>
            <person name="Dupont J."/>
            <person name="Gouzy J."/>
            <person name="Branca A."/>
            <person name="Abraham A.L."/>
            <person name="Ceppi M."/>
            <person name="Conseiller E."/>
            <person name="Debuchy R."/>
            <person name="Malagnac F."/>
            <person name="Goarin A."/>
            <person name="Silar P."/>
            <person name="Lacoste S."/>
            <person name="Sallet E."/>
            <person name="Bensimon A."/>
            <person name="Giraud T."/>
            <person name="Brygoo Y."/>
        </authorList>
    </citation>
    <scope>NUCLEOTIDE SEQUENCE [LARGE SCALE GENOMIC DNA]</scope>
    <source>
        <strain evidence="1">FM164</strain>
    </source>
</reference>
<protein>
    <submittedName>
        <fullName evidence="1">Genomic scaffold, ProqFM164S01</fullName>
    </submittedName>
</protein>
<dbReference type="AlphaFoldDB" id="W6PTZ7"/>
<organism evidence="1 2">
    <name type="scientific">Penicillium roqueforti (strain FM164)</name>
    <dbReference type="NCBI Taxonomy" id="1365484"/>
    <lineage>
        <taxon>Eukaryota</taxon>
        <taxon>Fungi</taxon>
        <taxon>Dikarya</taxon>
        <taxon>Ascomycota</taxon>
        <taxon>Pezizomycotina</taxon>
        <taxon>Eurotiomycetes</taxon>
        <taxon>Eurotiomycetidae</taxon>
        <taxon>Eurotiales</taxon>
        <taxon>Aspergillaceae</taxon>
        <taxon>Penicillium</taxon>
    </lineage>
</organism>
<name>W6PTZ7_PENRF</name>
<evidence type="ECO:0000313" key="1">
    <source>
        <dbReference type="EMBL" id="CDM27688.1"/>
    </source>
</evidence>
<accession>W6PTZ7</accession>
<keyword evidence="2" id="KW-1185">Reference proteome</keyword>